<dbReference type="Gene3D" id="3.30.160.60">
    <property type="entry name" value="Classic Zinc Finger"/>
    <property type="match status" value="5"/>
</dbReference>
<dbReference type="GO" id="GO:0140297">
    <property type="term" value="F:DNA-binding transcription factor binding"/>
    <property type="evidence" value="ECO:0007669"/>
    <property type="project" value="UniProtKB-ARBA"/>
</dbReference>
<dbReference type="PROSITE" id="PS00028">
    <property type="entry name" value="ZINC_FINGER_C2H2_1"/>
    <property type="match status" value="4"/>
</dbReference>
<dbReference type="InterPro" id="IPR036236">
    <property type="entry name" value="Znf_C2H2_sf"/>
</dbReference>
<dbReference type="OrthoDB" id="3214149at2759"/>
<gene>
    <name evidence="10" type="ORF">BIW11_02935</name>
</gene>
<dbReference type="SUPFAM" id="SSF57667">
    <property type="entry name" value="beta-beta-alpha zinc fingers"/>
    <property type="match status" value="3"/>
</dbReference>
<evidence type="ECO:0000313" key="10">
    <source>
        <dbReference type="EMBL" id="OQR77286.1"/>
    </source>
</evidence>
<evidence type="ECO:0000256" key="2">
    <source>
        <dbReference type="ARBA" id="ARBA00022723"/>
    </source>
</evidence>
<comment type="subcellular location">
    <subcellularLocation>
        <location evidence="1">Nucleus</location>
    </subcellularLocation>
</comment>
<dbReference type="Proteomes" id="UP000192247">
    <property type="component" value="Unassembled WGS sequence"/>
</dbReference>
<evidence type="ECO:0000256" key="7">
    <source>
        <dbReference type="PROSITE-ProRule" id="PRU00042"/>
    </source>
</evidence>
<keyword evidence="4 7" id="KW-0863">Zinc-finger</keyword>
<dbReference type="PROSITE" id="PS50157">
    <property type="entry name" value="ZINC_FINGER_C2H2_2"/>
    <property type="match status" value="5"/>
</dbReference>
<organism evidence="10 11">
    <name type="scientific">Tropilaelaps mercedesae</name>
    <dbReference type="NCBI Taxonomy" id="418985"/>
    <lineage>
        <taxon>Eukaryota</taxon>
        <taxon>Metazoa</taxon>
        <taxon>Ecdysozoa</taxon>
        <taxon>Arthropoda</taxon>
        <taxon>Chelicerata</taxon>
        <taxon>Arachnida</taxon>
        <taxon>Acari</taxon>
        <taxon>Parasitiformes</taxon>
        <taxon>Mesostigmata</taxon>
        <taxon>Gamasina</taxon>
        <taxon>Dermanyssoidea</taxon>
        <taxon>Laelapidae</taxon>
        <taxon>Tropilaelaps</taxon>
    </lineage>
</organism>
<dbReference type="FunFam" id="3.30.160.60:FF:000048">
    <property type="entry name" value="GLI family zinc finger 3"/>
    <property type="match status" value="1"/>
</dbReference>
<keyword evidence="5" id="KW-0862">Zinc</keyword>
<dbReference type="InterPro" id="IPR043359">
    <property type="entry name" value="GLI-like"/>
</dbReference>
<feature type="domain" description="C2H2-type" evidence="9">
    <location>
        <begin position="106"/>
        <end position="135"/>
    </location>
</feature>
<feature type="domain" description="C2H2-type" evidence="9">
    <location>
        <begin position="17"/>
        <end position="47"/>
    </location>
</feature>
<keyword evidence="2" id="KW-0479">Metal-binding</keyword>
<dbReference type="FunFam" id="3.30.160.60:FF:000031">
    <property type="entry name" value="GLI family zinc finger 3"/>
    <property type="match status" value="1"/>
</dbReference>
<evidence type="ECO:0000313" key="11">
    <source>
        <dbReference type="Proteomes" id="UP000192247"/>
    </source>
</evidence>
<dbReference type="AlphaFoldDB" id="A0A1V9XUV0"/>
<dbReference type="Pfam" id="PF23561">
    <property type="entry name" value="zf-C2H2_15"/>
    <property type="match status" value="1"/>
</dbReference>
<sequence length="422" mass="47025">MIKLLRTYMRICYFSCFDCLWEDCGLPFDEQEELVRHIERVHVEGQRGYCGEPGTSGPSGVPTLAGSQAIDEFVCRWAGCPRKKKAFSARYKLVIHMRVHSGEKPNKCTVDGCNKAFSRLENLKIHLRSHTGERPYLCQFAACQRAFSNSSDRAKHQRTHQDTKPYACTIPGCSKRYTDPSSLRKHLKSHCIGDGTRKKMKPVELSESTVSEVKLGEFPEEALRGGSTFHLGAYRDGGLEQGERSRYERSPAGSSMASPGSLSCSSILSTPRHGKMSTDLVDTNPYVPSQTACHPHFTSYSSLQASTDRRPAPLDVLNQFPPDTTSRVGLCQSTSDTPMHSAYSSYNGATTYPARSKPPDLLPSYCASDVFCHLGRNSFEEEVALKTEPPAYENCTRQRQYGQPPLPPFDAFYISNPFDSAR</sequence>
<dbReference type="FunFam" id="3.30.160.60:FF:000359">
    <property type="entry name" value="GLIS family zinc finger 2"/>
    <property type="match status" value="1"/>
</dbReference>
<evidence type="ECO:0000256" key="1">
    <source>
        <dbReference type="ARBA" id="ARBA00004123"/>
    </source>
</evidence>
<feature type="compositionally biased region" description="Basic and acidic residues" evidence="8">
    <location>
        <begin position="237"/>
        <end position="249"/>
    </location>
</feature>
<evidence type="ECO:0000256" key="6">
    <source>
        <dbReference type="ARBA" id="ARBA00023242"/>
    </source>
</evidence>
<protein>
    <recommendedName>
        <fullName evidence="9">C2H2-type domain-containing protein</fullName>
    </recommendedName>
</protein>
<evidence type="ECO:0000256" key="8">
    <source>
        <dbReference type="SAM" id="MobiDB-lite"/>
    </source>
</evidence>
<dbReference type="GO" id="GO:0008270">
    <property type="term" value="F:zinc ion binding"/>
    <property type="evidence" value="ECO:0007669"/>
    <property type="project" value="UniProtKB-KW"/>
</dbReference>
<dbReference type="PANTHER" id="PTHR45718:SF7">
    <property type="entry name" value="C2H2-TYPE DOMAIN-CONTAINING PROTEIN"/>
    <property type="match status" value="1"/>
</dbReference>
<evidence type="ECO:0000256" key="5">
    <source>
        <dbReference type="ARBA" id="ARBA00022833"/>
    </source>
</evidence>
<feature type="compositionally biased region" description="Low complexity" evidence="8">
    <location>
        <begin position="250"/>
        <end position="264"/>
    </location>
</feature>
<dbReference type="InParanoid" id="A0A1V9XUV0"/>
<dbReference type="STRING" id="418985.A0A1V9XUV0"/>
<dbReference type="Pfam" id="PF00096">
    <property type="entry name" value="zf-C2H2"/>
    <property type="match status" value="2"/>
</dbReference>
<proteinExistence type="predicted"/>
<comment type="caution">
    <text evidence="10">The sequence shown here is derived from an EMBL/GenBank/DDBJ whole genome shotgun (WGS) entry which is preliminary data.</text>
</comment>
<evidence type="ECO:0000256" key="3">
    <source>
        <dbReference type="ARBA" id="ARBA00022737"/>
    </source>
</evidence>
<keyword evidence="11" id="KW-1185">Reference proteome</keyword>
<feature type="domain" description="C2H2-type" evidence="9">
    <location>
        <begin position="73"/>
        <end position="105"/>
    </location>
</feature>
<dbReference type="EMBL" id="MNPL01003740">
    <property type="protein sequence ID" value="OQR77286.1"/>
    <property type="molecule type" value="Genomic_DNA"/>
</dbReference>
<feature type="region of interest" description="Disordered" evidence="8">
    <location>
        <begin position="234"/>
        <end position="264"/>
    </location>
</feature>
<dbReference type="InterPro" id="IPR056436">
    <property type="entry name" value="Znf-C2H2_ZIC1-5/GLI1-3-like"/>
</dbReference>
<dbReference type="GO" id="GO:0005634">
    <property type="term" value="C:nucleus"/>
    <property type="evidence" value="ECO:0007669"/>
    <property type="project" value="UniProtKB-SubCell"/>
</dbReference>
<keyword evidence="6" id="KW-0539">Nucleus</keyword>
<name>A0A1V9XUV0_9ACAR</name>
<dbReference type="InterPro" id="IPR013087">
    <property type="entry name" value="Znf_C2H2_type"/>
</dbReference>
<keyword evidence="3" id="KW-0677">Repeat</keyword>
<reference evidence="10 11" key="1">
    <citation type="journal article" date="2017" name="Gigascience">
        <title>Draft genome of the honey bee ectoparasitic mite, Tropilaelaps mercedesae, is shaped by the parasitic life history.</title>
        <authorList>
            <person name="Dong X."/>
            <person name="Armstrong S.D."/>
            <person name="Xia D."/>
            <person name="Makepeace B.L."/>
            <person name="Darby A.C."/>
            <person name="Kadowaki T."/>
        </authorList>
    </citation>
    <scope>NUCLEOTIDE SEQUENCE [LARGE SCALE GENOMIC DNA]</scope>
    <source>
        <strain evidence="10">Wuxi-XJTLU</strain>
    </source>
</reference>
<evidence type="ECO:0000259" key="9">
    <source>
        <dbReference type="PROSITE" id="PS50157"/>
    </source>
</evidence>
<dbReference type="GO" id="GO:0000981">
    <property type="term" value="F:DNA-binding transcription factor activity, RNA polymerase II-specific"/>
    <property type="evidence" value="ECO:0007669"/>
    <property type="project" value="TreeGrafter"/>
</dbReference>
<feature type="domain" description="C2H2-type" evidence="9">
    <location>
        <begin position="166"/>
        <end position="190"/>
    </location>
</feature>
<dbReference type="GO" id="GO:0000978">
    <property type="term" value="F:RNA polymerase II cis-regulatory region sequence-specific DNA binding"/>
    <property type="evidence" value="ECO:0007669"/>
    <property type="project" value="TreeGrafter"/>
</dbReference>
<dbReference type="SMART" id="SM00355">
    <property type="entry name" value="ZnF_C2H2"/>
    <property type="match status" value="5"/>
</dbReference>
<dbReference type="PANTHER" id="PTHR45718">
    <property type="entry name" value="TRANSCRIPTIONAL ACTIVATOR CUBITUS INTERRUPTUS"/>
    <property type="match status" value="1"/>
</dbReference>
<accession>A0A1V9XUV0</accession>
<feature type="domain" description="C2H2-type" evidence="9">
    <location>
        <begin position="136"/>
        <end position="165"/>
    </location>
</feature>
<evidence type="ECO:0000256" key="4">
    <source>
        <dbReference type="ARBA" id="ARBA00022771"/>
    </source>
</evidence>